<gene>
    <name evidence="5" type="ORF">NMG11_04420</name>
</gene>
<sequence>MIVLVRQSVFSLLALVFSSLLITAHADTSPIGVALDQRVIDLTNTLDSGTAQRLKQQLADLEQRKGAQVAVLLVPTTGSADIEGYANQLFRAWKLGRKDVNDGILLVVAKDDRKVRIEVGYGLEGIVTDLLAHRIIEEQITPAFRQGDFAGGVQQGVDALTVLVDGGDLPQLAGAGINPQFMALLAALILGGLGGVAIAAGKLHWRKALIAAVAATLLLTLLAGGWEWPMFLFVVPLTLLIGGAIFGALWQVRTLFYCVIGLLAYSLGLVMANQYVDVSFIHWLLWPLGVLVVLGLYLVLLLIMRETWRTSRAGFIVRLLAAVVVYVVAGWVIDGGRDGWLLAFPIASFVALIIFGKVGEGAGSGSGGGSGSSSSSSSSSSSGGGGGSSGGGGASGSW</sequence>
<keyword evidence="2" id="KW-0812">Transmembrane</keyword>
<evidence type="ECO:0000313" key="6">
    <source>
        <dbReference type="Proteomes" id="UP001150614"/>
    </source>
</evidence>
<accession>A0ABT5RAQ7</accession>
<proteinExistence type="predicted"/>
<dbReference type="Proteomes" id="UP001150614">
    <property type="component" value="Unassembled WGS sequence"/>
</dbReference>
<name>A0ABT5RAQ7_9PSED</name>
<evidence type="ECO:0000313" key="5">
    <source>
        <dbReference type="EMBL" id="MDD1943072.1"/>
    </source>
</evidence>
<dbReference type="RefSeq" id="WP_054896560.1">
    <property type="nucleotide sequence ID" value="NZ_BQHG01000014.1"/>
</dbReference>
<feature type="transmembrane region" description="Helical" evidence="2">
    <location>
        <begin position="339"/>
        <end position="356"/>
    </location>
</feature>
<keyword evidence="2" id="KW-1133">Transmembrane helix</keyword>
<reference evidence="5" key="1">
    <citation type="submission" date="2022-07" db="EMBL/GenBank/DDBJ databases">
        <title>Draft genome of Pseudomonas carnis strain LP isolated from cheese.</title>
        <authorList>
            <person name="Wolfe B.E."/>
        </authorList>
    </citation>
    <scope>NUCLEOTIDE SEQUENCE</scope>
    <source>
        <strain evidence="5">LP</strain>
    </source>
</reference>
<feature type="signal peptide" evidence="3">
    <location>
        <begin position="1"/>
        <end position="26"/>
    </location>
</feature>
<comment type="caution">
    <text evidence="5">The sequence shown here is derived from an EMBL/GenBank/DDBJ whole genome shotgun (WGS) entry which is preliminary data.</text>
</comment>
<dbReference type="Pfam" id="PF04536">
    <property type="entry name" value="TPM_phosphatase"/>
    <property type="match status" value="1"/>
</dbReference>
<feature type="transmembrane region" description="Helical" evidence="2">
    <location>
        <begin position="181"/>
        <end position="201"/>
    </location>
</feature>
<feature type="chain" id="PRO_5045250306" evidence="3">
    <location>
        <begin position="27"/>
        <end position="398"/>
    </location>
</feature>
<feature type="domain" description="TPM" evidence="4">
    <location>
        <begin position="39"/>
        <end position="160"/>
    </location>
</feature>
<feature type="compositionally biased region" description="Gly residues" evidence="1">
    <location>
        <begin position="382"/>
        <end position="398"/>
    </location>
</feature>
<feature type="transmembrane region" description="Helical" evidence="2">
    <location>
        <begin position="281"/>
        <end position="303"/>
    </location>
</feature>
<evidence type="ECO:0000256" key="1">
    <source>
        <dbReference type="SAM" id="MobiDB-lite"/>
    </source>
</evidence>
<feature type="region of interest" description="Disordered" evidence="1">
    <location>
        <begin position="362"/>
        <end position="398"/>
    </location>
</feature>
<evidence type="ECO:0000256" key="2">
    <source>
        <dbReference type="SAM" id="Phobius"/>
    </source>
</evidence>
<evidence type="ECO:0000259" key="4">
    <source>
        <dbReference type="Pfam" id="PF04536"/>
    </source>
</evidence>
<feature type="transmembrane region" description="Helical" evidence="2">
    <location>
        <begin position="315"/>
        <end position="333"/>
    </location>
</feature>
<protein>
    <submittedName>
        <fullName evidence="5">YgcG family protein</fullName>
    </submittedName>
</protein>
<dbReference type="InterPro" id="IPR007621">
    <property type="entry name" value="TPM_dom"/>
</dbReference>
<organism evidence="5 6">
    <name type="scientific">Pseudomonas carnis</name>
    <dbReference type="NCBI Taxonomy" id="2487355"/>
    <lineage>
        <taxon>Bacteria</taxon>
        <taxon>Pseudomonadati</taxon>
        <taxon>Pseudomonadota</taxon>
        <taxon>Gammaproteobacteria</taxon>
        <taxon>Pseudomonadales</taxon>
        <taxon>Pseudomonadaceae</taxon>
        <taxon>Pseudomonas</taxon>
    </lineage>
</organism>
<feature type="compositionally biased region" description="Gly residues" evidence="1">
    <location>
        <begin position="362"/>
        <end position="371"/>
    </location>
</feature>
<dbReference type="PANTHER" id="PTHR30373">
    <property type="entry name" value="UPF0603 PROTEIN YGCG"/>
    <property type="match status" value="1"/>
</dbReference>
<keyword evidence="3" id="KW-0732">Signal</keyword>
<feature type="transmembrane region" description="Helical" evidence="2">
    <location>
        <begin position="208"/>
        <end position="226"/>
    </location>
</feature>
<keyword evidence="6" id="KW-1185">Reference proteome</keyword>
<dbReference type="Gene3D" id="3.10.310.50">
    <property type="match status" value="1"/>
</dbReference>
<keyword evidence="2" id="KW-0472">Membrane</keyword>
<dbReference type="PANTHER" id="PTHR30373:SF2">
    <property type="entry name" value="UPF0603 PROTEIN YGCG"/>
    <property type="match status" value="1"/>
</dbReference>
<feature type="compositionally biased region" description="Low complexity" evidence="1">
    <location>
        <begin position="372"/>
        <end position="381"/>
    </location>
</feature>
<evidence type="ECO:0000256" key="3">
    <source>
        <dbReference type="SAM" id="SignalP"/>
    </source>
</evidence>
<feature type="transmembrane region" description="Helical" evidence="2">
    <location>
        <begin position="255"/>
        <end position="275"/>
    </location>
</feature>
<dbReference type="EMBL" id="JANCLL010000003">
    <property type="protein sequence ID" value="MDD1943072.1"/>
    <property type="molecule type" value="Genomic_DNA"/>
</dbReference>
<feature type="transmembrane region" description="Helical" evidence="2">
    <location>
        <begin position="232"/>
        <end position="250"/>
    </location>
</feature>